<dbReference type="InterPro" id="IPR034746">
    <property type="entry name" value="POTRA"/>
</dbReference>
<gene>
    <name evidence="13" type="ORF">GCM10008066_25840</name>
</gene>
<keyword evidence="7" id="KW-0472">Membrane</keyword>
<name>A0A8J3F472_9BURK</name>
<comment type="subunit">
    <text evidence="10">Interacts with TamB to form the translocation and assembly module (TAM).</text>
</comment>
<keyword evidence="5" id="KW-0812">Transmembrane</keyword>
<dbReference type="PROSITE" id="PS51779">
    <property type="entry name" value="POTRA"/>
    <property type="match status" value="1"/>
</dbReference>
<dbReference type="PANTHER" id="PTHR12815:SF47">
    <property type="entry name" value="TRANSLOCATION AND ASSEMBLY MODULE SUBUNIT TAMA"/>
    <property type="match status" value="1"/>
</dbReference>
<accession>A0A8J3F472</accession>
<keyword evidence="4" id="KW-1134">Transmembrane beta strand</keyword>
<dbReference type="AlphaFoldDB" id="A0A8J3F472"/>
<feature type="chain" id="PRO_5035262475" description="Translocation and assembly module subunit TamA" evidence="11">
    <location>
        <begin position="17"/>
        <end position="591"/>
    </location>
</feature>
<feature type="signal peptide" evidence="11">
    <location>
        <begin position="1"/>
        <end position="16"/>
    </location>
</feature>
<dbReference type="EMBL" id="BMDI01000002">
    <property type="protein sequence ID" value="GGI20800.1"/>
    <property type="molecule type" value="Genomic_DNA"/>
</dbReference>
<comment type="caution">
    <text evidence="13">The sequence shown here is derived from an EMBL/GenBank/DDBJ whole genome shotgun (WGS) entry which is preliminary data.</text>
</comment>
<evidence type="ECO:0000313" key="14">
    <source>
        <dbReference type="Proteomes" id="UP000642180"/>
    </source>
</evidence>
<reference evidence="14" key="1">
    <citation type="journal article" date="2019" name="Int. J. Syst. Evol. Microbiol.">
        <title>The Global Catalogue of Microorganisms (GCM) 10K type strain sequencing project: providing services to taxonomists for standard genome sequencing and annotation.</title>
        <authorList>
            <consortium name="The Broad Institute Genomics Platform"/>
            <consortium name="The Broad Institute Genome Sequencing Center for Infectious Disease"/>
            <person name="Wu L."/>
            <person name="Ma J."/>
        </authorList>
    </citation>
    <scope>NUCLEOTIDE SEQUENCE [LARGE SCALE GENOMIC DNA]</scope>
    <source>
        <strain evidence="14">CCM 2767</strain>
    </source>
</reference>
<keyword evidence="14" id="KW-1185">Reference proteome</keyword>
<dbReference type="Pfam" id="PF17243">
    <property type="entry name" value="POTRA_TamA_1"/>
    <property type="match status" value="1"/>
</dbReference>
<dbReference type="Pfam" id="PF07244">
    <property type="entry name" value="POTRA"/>
    <property type="match status" value="1"/>
</dbReference>
<dbReference type="RefSeq" id="WP_229726397.1">
    <property type="nucleotide sequence ID" value="NZ_BMDI01000002.1"/>
</dbReference>
<evidence type="ECO:0000313" key="13">
    <source>
        <dbReference type="EMBL" id="GGI20800.1"/>
    </source>
</evidence>
<sequence length="591" mass="65787">MLLACLLPVWSMPALAQDAVEADEAAIEEVKNETPIVPYRFEINGAGGLTPFITDNLELAKRQSQSLNEDEVSRLMTVAPNQIRSLLATEGYFSATVTHEINRDSTPWLARYQVTLNERTLVRSVALNVTGHIVEADPQRVERLRRQWGLKAGGIFQQKAWDDAKTEMLRSLLVRDYPAAAITHSEARIEPLTASATLLIDVDSGPAFTFGELQIEGLQRYESRMITDLNPIKPGDRYSQEKLNELQARVQDTGYFRSAFATVDIDPAKPTNVPVRLDLSENERKRLSLGVGFSTDSGPRLQLKWLNRNFLGRDWRLESNLRLDRDNRRIGSEVFLPPISNGWSPSFGAQYSYTNLLGEKLDKIQTGGRLTSPDKNNEQVWALTLYADRQRIGDNFETNREALLASYSYTRRRVDNLITPSRGYVASIELGAGPSGVVNEENIARVVARATYLSPTWNRRWQAVLRGYVGQVFGAERDTVPGDLLFRTGGDQTVRGYGYNRLGVEQKGAIVGGTVTAVASAELVYRITPAWGAAVFTDAGNAADSWGNFKFMHGSGVGARWRSPIGPVNLDLAYGHETKEPRLHFSIGYGF</sequence>
<comment type="subcellular location">
    <subcellularLocation>
        <location evidence="1">Cell outer membrane</location>
    </subcellularLocation>
</comment>
<dbReference type="InterPro" id="IPR035243">
    <property type="entry name" value="TamA_POTRA_Dom_1"/>
</dbReference>
<evidence type="ECO:0000256" key="6">
    <source>
        <dbReference type="ARBA" id="ARBA00022729"/>
    </source>
</evidence>
<keyword evidence="6 11" id="KW-0732">Signal</keyword>
<evidence type="ECO:0000256" key="8">
    <source>
        <dbReference type="ARBA" id="ARBA00023237"/>
    </source>
</evidence>
<comment type="similarity">
    <text evidence="2">Belongs to the TamA family.</text>
</comment>
<evidence type="ECO:0000256" key="11">
    <source>
        <dbReference type="SAM" id="SignalP"/>
    </source>
</evidence>
<evidence type="ECO:0000256" key="7">
    <source>
        <dbReference type="ARBA" id="ARBA00023136"/>
    </source>
</evidence>
<dbReference type="Proteomes" id="UP000642180">
    <property type="component" value="Unassembled WGS sequence"/>
</dbReference>
<evidence type="ECO:0000256" key="5">
    <source>
        <dbReference type="ARBA" id="ARBA00022692"/>
    </source>
</evidence>
<evidence type="ECO:0000256" key="10">
    <source>
        <dbReference type="ARBA" id="ARBA00093548"/>
    </source>
</evidence>
<protein>
    <recommendedName>
        <fullName evidence="3">Translocation and assembly module subunit TamA</fullName>
    </recommendedName>
    <alternativeName>
        <fullName evidence="9">Autotransporter assembly factor TamA</fullName>
    </alternativeName>
</protein>
<evidence type="ECO:0000256" key="3">
    <source>
        <dbReference type="ARBA" id="ARBA00015419"/>
    </source>
</evidence>
<dbReference type="PANTHER" id="PTHR12815">
    <property type="entry name" value="SORTING AND ASSEMBLY MACHINERY SAMM50 PROTEIN FAMILY MEMBER"/>
    <property type="match status" value="1"/>
</dbReference>
<dbReference type="Gene3D" id="2.40.160.50">
    <property type="entry name" value="membrane protein fhac: a member of the omp85/tpsb transporter family"/>
    <property type="match status" value="1"/>
</dbReference>
<dbReference type="Pfam" id="PF01103">
    <property type="entry name" value="Omp85"/>
    <property type="match status" value="1"/>
</dbReference>
<evidence type="ECO:0000256" key="2">
    <source>
        <dbReference type="ARBA" id="ARBA00010248"/>
    </source>
</evidence>
<dbReference type="Gene3D" id="3.10.20.310">
    <property type="entry name" value="membrane protein fhac"/>
    <property type="match status" value="2"/>
</dbReference>
<keyword evidence="8" id="KW-0998">Cell outer membrane</keyword>
<evidence type="ECO:0000256" key="1">
    <source>
        <dbReference type="ARBA" id="ARBA00004442"/>
    </source>
</evidence>
<evidence type="ECO:0000256" key="9">
    <source>
        <dbReference type="ARBA" id="ARBA00033063"/>
    </source>
</evidence>
<proteinExistence type="inferred from homology"/>
<dbReference type="InterPro" id="IPR010827">
    <property type="entry name" value="BamA/TamA_POTRA"/>
</dbReference>
<dbReference type="InterPro" id="IPR039910">
    <property type="entry name" value="D15-like"/>
</dbReference>
<evidence type="ECO:0000259" key="12">
    <source>
        <dbReference type="PROSITE" id="PS51779"/>
    </source>
</evidence>
<dbReference type="GO" id="GO:0009279">
    <property type="term" value="C:cell outer membrane"/>
    <property type="evidence" value="ECO:0007669"/>
    <property type="project" value="UniProtKB-SubCell"/>
</dbReference>
<organism evidence="13 14">
    <name type="scientific">Oxalicibacterium faecigallinarum</name>
    <dbReference type="NCBI Taxonomy" id="573741"/>
    <lineage>
        <taxon>Bacteria</taxon>
        <taxon>Pseudomonadati</taxon>
        <taxon>Pseudomonadota</taxon>
        <taxon>Betaproteobacteria</taxon>
        <taxon>Burkholderiales</taxon>
        <taxon>Oxalobacteraceae</taxon>
        <taxon>Oxalicibacterium</taxon>
    </lineage>
</organism>
<feature type="domain" description="POTRA" evidence="12">
    <location>
        <begin position="208"/>
        <end position="282"/>
    </location>
</feature>
<evidence type="ECO:0000256" key="4">
    <source>
        <dbReference type="ARBA" id="ARBA00022452"/>
    </source>
</evidence>
<dbReference type="InterPro" id="IPR000184">
    <property type="entry name" value="Bac_surfAg_D15"/>
</dbReference>